<feature type="domain" description="C2" evidence="1">
    <location>
        <begin position="1"/>
        <end position="107"/>
    </location>
</feature>
<dbReference type="InterPro" id="IPR000008">
    <property type="entry name" value="C2_dom"/>
</dbReference>
<evidence type="ECO:0000313" key="3">
    <source>
        <dbReference type="Proteomes" id="UP000315295"/>
    </source>
</evidence>
<name>A0A540LMI0_MALBA</name>
<sequence length="201" mass="22014">MASTKLVVEVHDASDLMPKDGDRFASPFVEVDFKGQRKRTQTKPKDLNLYWNETLTTHLTSPTRPSTLSFTMTEKLDTIRISLAVCESLATPSLSPSLRPPSNATCLINAATSPMSKWRSSSTSFHPCFTRASTRPTGFSCLPSSAPAVTSTFSAITSRSNVSKNLPSNPSGLLVTCWRNPTRKMLPPLLVGWSLRIPRVS</sequence>
<organism evidence="2 3">
    <name type="scientific">Malus baccata</name>
    <name type="common">Siberian crab apple</name>
    <name type="synonym">Pyrus baccata</name>
    <dbReference type="NCBI Taxonomy" id="106549"/>
    <lineage>
        <taxon>Eukaryota</taxon>
        <taxon>Viridiplantae</taxon>
        <taxon>Streptophyta</taxon>
        <taxon>Embryophyta</taxon>
        <taxon>Tracheophyta</taxon>
        <taxon>Spermatophyta</taxon>
        <taxon>Magnoliopsida</taxon>
        <taxon>eudicotyledons</taxon>
        <taxon>Gunneridae</taxon>
        <taxon>Pentapetalae</taxon>
        <taxon>rosids</taxon>
        <taxon>fabids</taxon>
        <taxon>Rosales</taxon>
        <taxon>Rosaceae</taxon>
        <taxon>Amygdaloideae</taxon>
        <taxon>Maleae</taxon>
        <taxon>Malus</taxon>
    </lineage>
</organism>
<gene>
    <name evidence="2" type="ORF">C1H46_026757</name>
</gene>
<protein>
    <recommendedName>
        <fullName evidence="1">C2 domain-containing protein</fullName>
    </recommendedName>
</protein>
<dbReference type="PANTHER" id="PTHR31425:SF22">
    <property type="entry name" value="MULTIPLE C2 DOMAIN AND TRANSMEMBRANE REGION PROTEIN 6"/>
    <property type="match status" value="1"/>
</dbReference>
<evidence type="ECO:0000259" key="1">
    <source>
        <dbReference type="PROSITE" id="PS50004"/>
    </source>
</evidence>
<reference evidence="2 3" key="1">
    <citation type="journal article" date="2019" name="G3 (Bethesda)">
        <title>Sequencing of a Wild Apple (Malus baccata) Genome Unravels the Differences Between Cultivated and Wild Apple Species Regarding Disease Resistance and Cold Tolerance.</title>
        <authorList>
            <person name="Chen X."/>
        </authorList>
    </citation>
    <scope>NUCLEOTIDE SEQUENCE [LARGE SCALE GENOMIC DNA]</scope>
    <source>
        <strain evidence="3">cv. Shandingzi</strain>
        <tissue evidence="2">Leaves</tissue>
    </source>
</reference>
<dbReference type="Gene3D" id="2.60.40.150">
    <property type="entry name" value="C2 domain"/>
    <property type="match status" value="1"/>
</dbReference>
<dbReference type="AlphaFoldDB" id="A0A540LMI0"/>
<evidence type="ECO:0000313" key="2">
    <source>
        <dbReference type="EMBL" id="TQD87696.1"/>
    </source>
</evidence>
<dbReference type="Pfam" id="PF00168">
    <property type="entry name" value="C2"/>
    <property type="match status" value="1"/>
</dbReference>
<dbReference type="STRING" id="106549.A0A540LMI0"/>
<dbReference type="Proteomes" id="UP000315295">
    <property type="component" value="Unassembled WGS sequence"/>
</dbReference>
<accession>A0A540LMI0</accession>
<dbReference type="InterPro" id="IPR035892">
    <property type="entry name" value="C2_domain_sf"/>
</dbReference>
<dbReference type="PROSITE" id="PS50004">
    <property type="entry name" value="C2"/>
    <property type="match status" value="1"/>
</dbReference>
<comment type="caution">
    <text evidence="2">The sequence shown here is derived from an EMBL/GenBank/DDBJ whole genome shotgun (WGS) entry which is preliminary data.</text>
</comment>
<keyword evidence="3" id="KW-1185">Reference proteome</keyword>
<dbReference type="SMART" id="SM00239">
    <property type="entry name" value="C2"/>
    <property type="match status" value="1"/>
</dbReference>
<proteinExistence type="predicted"/>
<dbReference type="SUPFAM" id="SSF49562">
    <property type="entry name" value="C2 domain (Calcium/lipid-binding domain, CaLB)"/>
    <property type="match status" value="1"/>
</dbReference>
<dbReference type="EMBL" id="VIEB01000528">
    <property type="protein sequence ID" value="TQD87696.1"/>
    <property type="molecule type" value="Genomic_DNA"/>
</dbReference>
<dbReference type="InterPro" id="IPR047259">
    <property type="entry name" value="QUIRKY-like"/>
</dbReference>
<dbReference type="PANTHER" id="PTHR31425">
    <property type="entry name" value="PHOSPHORIBOSYLANTHRANILATE TRANSFERASE ISOFORM 1"/>
    <property type="match status" value="1"/>
</dbReference>